<dbReference type="PANTHER" id="PTHR10642">
    <property type="entry name" value="RIBONUCLEASE H1"/>
    <property type="match status" value="1"/>
</dbReference>
<evidence type="ECO:0000256" key="6">
    <source>
        <dbReference type="ARBA" id="ARBA00022722"/>
    </source>
</evidence>
<dbReference type="FunFam" id="3.30.420.10:FF:000089">
    <property type="entry name" value="Ribonuclease H"/>
    <property type="match status" value="1"/>
</dbReference>
<feature type="domain" description="RNase H type-1" evidence="13">
    <location>
        <begin position="36"/>
        <end position="177"/>
    </location>
</feature>
<keyword evidence="15" id="KW-1185">Reference proteome</keyword>
<keyword evidence="7 11" id="KW-0479">Metal-binding</keyword>
<comment type="function">
    <text evidence="2 11">Endonuclease that specifically degrades the RNA of RNA-DNA hybrids.</text>
</comment>
<dbReference type="EC" id="3.1.26.4" evidence="5 11"/>
<dbReference type="NCBIfam" id="NF001236">
    <property type="entry name" value="PRK00203.1"/>
    <property type="match status" value="1"/>
</dbReference>
<dbReference type="CDD" id="cd09278">
    <property type="entry name" value="RNase_HI_prokaryote_like"/>
    <property type="match status" value="1"/>
</dbReference>
<keyword evidence="10 11" id="KW-0460">Magnesium</keyword>
<dbReference type="InterPro" id="IPR012337">
    <property type="entry name" value="RNaseH-like_sf"/>
</dbReference>
<dbReference type="Pfam" id="PF00075">
    <property type="entry name" value="RNase_H"/>
    <property type="match status" value="1"/>
</dbReference>
<evidence type="ECO:0000256" key="8">
    <source>
        <dbReference type="ARBA" id="ARBA00022759"/>
    </source>
</evidence>
<evidence type="ECO:0000313" key="14">
    <source>
        <dbReference type="EMBL" id="GGL15471.1"/>
    </source>
</evidence>
<keyword evidence="11" id="KW-0963">Cytoplasm</keyword>
<dbReference type="GO" id="GO:0005737">
    <property type="term" value="C:cytoplasm"/>
    <property type="evidence" value="ECO:0007669"/>
    <property type="project" value="UniProtKB-SubCell"/>
</dbReference>
<evidence type="ECO:0000256" key="12">
    <source>
        <dbReference type="SAM" id="MobiDB-lite"/>
    </source>
</evidence>
<evidence type="ECO:0000256" key="11">
    <source>
        <dbReference type="HAMAP-Rule" id="MF_00042"/>
    </source>
</evidence>
<feature type="binding site" evidence="11">
    <location>
        <position position="105"/>
    </location>
    <ligand>
        <name>Mg(2+)</name>
        <dbReference type="ChEBI" id="CHEBI:18420"/>
        <label>1</label>
    </ligand>
</feature>
<evidence type="ECO:0000256" key="4">
    <source>
        <dbReference type="ARBA" id="ARBA00011245"/>
    </source>
</evidence>
<evidence type="ECO:0000256" key="9">
    <source>
        <dbReference type="ARBA" id="ARBA00022801"/>
    </source>
</evidence>
<dbReference type="Proteomes" id="UP000645217">
    <property type="component" value="Unassembled WGS sequence"/>
</dbReference>
<dbReference type="InterPro" id="IPR022892">
    <property type="entry name" value="RNaseHI"/>
</dbReference>
<feature type="region of interest" description="Disordered" evidence="12">
    <location>
        <begin position="1"/>
        <end position="24"/>
    </location>
</feature>
<name>A0A917RMZ9_9ACTN</name>
<dbReference type="SUPFAM" id="SSF53098">
    <property type="entry name" value="Ribonuclease H-like"/>
    <property type="match status" value="1"/>
</dbReference>
<keyword evidence="9 11" id="KW-0378">Hydrolase</keyword>
<dbReference type="InterPro" id="IPR002156">
    <property type="entry name" value="RNaseH_domain"/>
</dbReference>
<dbReference type="GO" id="GO:0000287">
    <property type="term" value="F:magnesium ion binding"/>
    <property type="evidence" value="ECO:0007669"/>
    <property type="project" value="UniProtKB-UniRule"/>
</dbReference>
<organism evidence="14 15">
    <name type="scientific">Sphaerisporangium melleum</name>
    <dbReference type="NCBI Taxonomy" id="321316"/>
    <lineage>
        <taxon>Bacteria</taxon>
        <taxon>Bacillati</taxon>
        <taxon>Actinomycetota</taxon>
        <taxon>Actinomycetes</taxon>
        <taxon>Streptosporangiales</taxon>
        <taxon>Streptosporangiaceae</taxon>
        <taxon>Sphaerisporangium</taxon>
    </lineage>
</organism>
<protein>
    <recommendedName>
        <fullName evidence="5 11">Ribonuclease H</fullName>
        <shortName evidence="11">RNase H</shortName>
        <ecNumber evidence="5 11">3.1.26.4</ecNumber>
    </recommendedName>
</protein>
<comment type="caution">
    <text evidence="14">The sequence shown here is derived from an EMBL/GenBank/DDBJ whole genome shotgun (WGS) entry which is preliminary data.</text>
</comment>
<feature type="binding site" evidence="11">
    <location>
        <position position="83"/>
    </location>
    <ligand>
        <name>Mg(2+)</name>
        <dbReference type="ChEBI" id="CHEBI:18420"/>
        <label>1</label>
    </ligand>
</feature>
<comment type="catalytic activity">
    <reaction evidence="1 11">
        <text>Endonucleolytic cleavage to 5'-phosphomonoester.</text>
        <dbReference type="EC" id="3.1.26.4"/>
    </reaction>
</comment>
<comment type="subcellular location">
    <subcellularLocation>
        <location evidence="11">Cytoplasm</location>
    </subcellularLocation>
</comment>
<feature type="binding site" evidence="11">
    <location>
        <position position="169"/>
    </location>
    <ligand>
        <name>Mg(2+)</name>
        <dbReference type="ChEBI" id="CHEBI:18420"/>
        <label>2</label>
    </ligand>
</feature>
<evidence type="ECO:0000256" key="3">
    <source>
        <dbReference type="ARBA" id="ARBA00005300"/>
    </source>
</evidence>
<dbReference type="PROSITE" id="PS50879">
    <property type="entry name" value="RNASE_H_1"/>
    <property type="match status" value="1"/>
</dbReference>
<dbReference type="EMBL" id="BMNT01000051">
    <property type="protein sequence ID" value="GGL15471.1"/>
    <property type="molecule type" value="Genomic_DNA"/>
</dbReference>
<evidence type="ECO:0000256" key="5">
    <source>
        <dbReference type="ARBA" id="ARBA00012180"/>
    </source>
</evidence>
<gene>
    <name evidence="11 14" type="primary">rnhA</name>
    <name evidence="14" type="ORF">GCM10007964_66850</name>
</gene>
<reference evidence="14" key="1">
    <citation type="journal article" date="2014" name="Int. J. Syst. Evol. Microbiol.">
        <title>Complete genome sequence of Corynebacterium casei LMG S-19264T (=DSM 44701T), isolated from a smear-ripened cheese.</title>
        <authorList>
            <consortium name="US DOE Joint Genome Institute (JGI-PGF)"/>
            <person name="Walter F."/>
            <person name="Albersmeier A."/>
            <person name="Kalinowski J."/>
            <person name="Ruckert C."/>
        </authorList>
    </citation>
    <scope>NUCLEOTIDE SEQUENCE</scope>
    <source>
        <strain evidence="14">JCM 13064</strain>
    </source>
</reference>
<feature type="binding site" evidence="11">
    <location>
        <position position="45"/>
    </location>
    <ligand>
        <name>Mg(2+)</name>
        <dbReference type="ChEBI" id="CHEBI:18420"/>
        <label>1</label>
    </ligand>
</feature>
<evidence type="ECO:0000313" key="15">
    <source>
        <dbReference type="Proteomes" id="UP000645217"/>
    </source>
</evidence>
<dbReference type="PANTHER" id="PTHR10642:SF26">
    <property type="entry name" value="RIBONUCLEASE H1"/>
    <property type="match status" value="1"/>
</dbReference>
<evidence type="ECO:0000256" key="10">
    <source>
        <dbReference type="ARBA" id="ARBA00022842"/>
    </source>
</evidence>
<reference evidence="14" key="2">
    <citation type="submission" date="2020-09" db="EMBL/GenBank/DDBJ databases">
        <authorList>
            <person name="Sun Q."/>
            <person name="Ohkuma M."/>
        </authorList>
    </citation>
    <scope>NUCLEOTIDE SEQUENCE</scope>
    <source>
        <strain evidence="14">JCM 13064</strain>
    </source>
</reference>
<comment type="cofactor">
    <cofactor evidence="11">
        <name>Mg(2+)</name>
        <dbReference type="ChEBI" id="CHEBI:18420"/>
    </cofactor>
    <text evidence="11">Binds 1 Mg(2+) ion per subunit. May bind a second metal ion at a regulatory site, or after substrate binding.</text>
</comment>
<evidence type="ECO:0000259" key="13">
    <source>
        <dbReference type="PROSITE" id="PS50879"/>
    </source>
</evidence>
<proteinExistence type="inferred from homology"/>
<dbReference type="InterPro" id="IPR036397">
    <property type="entry name" value="RNaseH_sf"/>
</dbReference>
<dbReference type="HAMAP" id="MF_00042">
    <property type="entry name" value="RNase_H"/>
    <property type="match status" value="1"/>
</dbReference>
<comment type="subunit">
    <text evidence="4 11">Monomer.</text>
</comment>
<keyword evidence="8 11" id="KW-0255">Endonuclease</keyword>
<dbReference type="AlphaFoldDB" id="A0A917RMZ9"/>
<dbReference type="GO" id="GO:0043137">
    <property type="term" value="P:DNA replication, removal of RNA primer"/>
    <property type="evidence" value="ECO:0007669"/>
    <property type="project" value="TreeGrafter"/>
</dbReference>
<feature type="binding site" evidence="11">
    <location>
        <position position="45"/>
    </location>
    <ligand>
        <name>Mg(2+)</name>
        <dbReference type="ChEBI" id="CHEBI:18420"/>
        <label>2</label>
    </ligand>
</feature>
<dbReference type="GO" id="GO:0003676">
    <property type="term" value="F:nucleic acid binding"/>
    <property type="evidence" value="ECO:0007669"/>
    <property type="project" value="InterPro"/>
</dbReference>
<dbReference type="InterPro" id="IPR050092">
    <property type="entry name" value="RNase_H"/>
</dbReference>
<dbReference type="GO" id="GO:0004523">
    <property type="term" value="F:RNA-DNA hybrid ribonuclease activity"/>
    <property type="evidence" value="ECO:0007669"/>
    <property type="project" value="UniProtKB-UniRule"/>
</dbReference>
<comment type="similarity">
    <text evidence="3 11">Belongs to the RNase H family.</text>
</comment>
<sequence>MCGRIRMHGGNGMTGADHEDHGQEGVPAVQDQARTAGQAVDIYTDGACSGNPGPGGWGAVLRYGEVEKEIYGGEPGTTNNRMELMAAIMALESLTRPVTVRLHTDSTYVRNGITQWLRSWKRNGWQTAARQPVKNMDLWQRLDAATACHTVEWLWVKGHAGHPENERADALARRGVDQIRRG</sequence>
<keyword evidence="6 11" id="KW-0540">Nuclease</keyword>
<evidence type="ECO:0000256" key="1">
    <source>
        <dbReference type="ARBA" id="ARBA00000077"/>
    </source>
</evidence>
<accession>A0A917RMZ9</accession>
<dbReference type="Gene3D" id="3.30.420.10">
    <property type="entry name" value="Ribonuclease H-like superfamily/Ribonuclease H"/>
    <property type="match status" value="1"/>
</dbReference>
<evidence type="ECO:0000256" key="7">
    <source>
        <dbReference type="ARBA" id="ARBA00022723"/>
    </source>
</evidence>
<evidence type="ECO:0000256" key="2">
    <source>
        <dbReference type="ARBA" id="ARBA00004065"/>
    </source>
</evidence>